<evidence type="ECO:0000259" key="6">
    <source>
        <dbReference type="PROSITE" id="PS50888"/>
    </source>
</evidence>
<organism evidence="7 8">
    <name type="scientific">Parascaris equorum</name>
    <name type="common">Equine roundworm</name>
    <dbReference type="NCBI Taxonomy" id="6256"/>
    <lineage>
        <taxon>Eukaryota</taxon>
        <taxon>Metazoa</taxon>
        <taxon>Ecdysozoa</taxon>
        <taxon>Nematoda</taxon>
        <taxon>Chromadorea</taxon>
        <taxon>Rhabditida</taxon>
        <taxon>Spirurina</taxon>
        <taxon>Ascaridomorpha</taxon>
        <taxon>Ascaridoidea</taxon>
        <taxon>Ascarididae</taxon>
        <taxon>Parascaris</taxon>
    </lineage>
</organism>
<dbReference type="GO" id="GO:0005634">
    <property type="term" value="C:nucleus"/>
    <property type="evidence" value="ECO:0007669"/>
    <property type="project" value="UniProtKB-SubCell"/>
</dbReference>
<dbReference type="GO" id="GO:0000978">
    <property type="term" value="F:RNA polymerase II cis-regulatory region sequence-specific DNA binding"/>
    <property type="evidence" value="ECO:0007669"/>
    <property type="project" value="TreeGrafter"/>
</dbReference>
<evidence type="ECO:0000256" key="3">
    <source>
        <dbReference type="ARBA" id="ARBA00023125"/>
    </source>
</evidence>
<keyword evidence="3" id="KW-0238">DNA-binding</keyword>
<dbReference type="WBParaSite" id="PEQ_0000470601-mRNA-1">
    <property type="protein sequence ID" value="PEQ_0000470601-mRNA-1"/>
    <property type="gene ID" value="PEQ_0000470601"/>
</dbReference>
<keyword evidence="2" id="KW-0805">Transcription regulation</keyword>
<dbReference type="PANTHER" id="PTHR11969">
    <property type="entry name" value="MAX DIMERIZATION, MAD"/>
    <property type="match status" value="1"/>
</dbReference>
<dbReference type="AlphaFoldDB" id="A0A914RDG2"/>
<evidence type="ECO:0000313" key="8">
    <source>
        <dbReference type="WBParaSite" id="PEQ_0000470601-mRNA-1"/>
    </source>
</evidence>
<keyword evidence="7" id="KW-1185">Reference proteome</keyword>
<dbReference type="Pfam" id="PF00010">
    <property type="entry name" value="HLH"/>
    <property type="match status" value="1"/>
</dbReference>
<comment type="subcellular location">
    <subcellularLocation>
        <location evidence="1">Nucleus</location>
    </subcellularLocation>
</comment>
<dbReference type="Proteomes" id="UP000887564">
    <property type="component" value="Unplaced"/>
</dbReference>
<dbReference type="PANTHER" id="PTHR11969:SF54">
    <property type="entry name" value="MAD-LIKE PROTEIN 1"/>
    <property type="match status" value="1"/>
</dbReference>
<dbReference type="GO" id="GO:0000981">
    <property type="term" value="F:DNA-binding transcription factor activity, RNA polymerase II-specific"/>
    <property type="evidence" value="ECO:0007669"/>
    <property type="project" value="TreeGrafter"/>
</dbReference>
<name>A0A914RDG2_PAREQ</name>
<dbReference type="InterPro" id="IPR011598">
    <property type="entry name" value="bHLH_dom"/>
</dbReference>
<evidence type="ECO:0000256" key="4">
    <source>
        <dbReference type="ARBA" id="ARBA00023163"/>
    </source>
</evidence>
<dbReference type="SUPFAM" id="SSF47459">
    <property type="entry name" value="HLH, helix-loop-helix DNA-binding domain"/>
    <property type="match status" value="1"/>
</dbReference>
<proteinExistence type="predicted"/>
<dbReference type="PROSITE" id="PS50888">
    <property type="entry name" value="BHLH"/>
    <property type="match status" value="1"/>
</dbReference>
<accession>A0A914RDG2</accession>
<dbReference type="InterPro" id="IPR036638">
    <property type="entry name" value="HLH_DNA-bd_sf"/>
</dbReference>
<evidence type="ECO:0000256" key="5">
    <source>
        <dbReference type="ARBA" id="ARBA00023242"/>
    </source>
</evidence>
<dbReference type="GO" id="GO:0046983">
    <property type="term" value="F:protein dimerization activity"/>
    <property type="evidence" value="ECO:0007669"/>
    <property type="project" value="InterPro"/>
</dbReference>
<sequence>MPNCLALALPLRLERLIEDGIGERGMRLPERGNRAAHNELEKTRRANLRGYLDKLKDIIPASCDSTRYTTLSLLTQARDYIMVSLWPLLNWNECDRLRKKILPTYATGPLQEAFIVFNAILIEYCIYRN</sequence>
<protein>
    <submittedName>
        <fullName evidence="8">BHLH domain-containing protein</fullName>
    </submittedName>
</protein>
<keyword evidence="4" id="KW-0804">Transcription</keyword>
<feature type="domain" description="BHLH" evidence="6">
    <location>
        <begin position="32"/>
        <end position="84"/>
    </location>
</feature>
<evidence type="ECO:0000256" key="2">
    <source>
        <dbReference type="ARBA" id="ARBA00023015"/>
    </source>
</evidence>
<dbReference type="SMART" id="SM00353">
    <property type="entry name" value="HLH"/>
    <property type="match status" value="1"/>
</dbReference>
<keyword evidence="5" id="KW-0539">Nucleus</keyword>
<evidence type="ECO:0000256" key="1">
    <source>
        <dbReference type="ARBA" id="ARBA00004123"/>
    </source>
</evidence>
<dbReference type="Gene3D" id="4.10.280.10">
    <property type="entry name" value="Helix-loop-helix DNA-binding domain"/>
    <property type="match status" value="1"/>
</dbReference>
<evidence type="ECO:0000313" key="7">
    <source>
        <dbReference type="Proteomes" id="UP000887564"/>
    </source>
</evidence>
<reference evidence="8" key="1">
    <citation type="submission" date="2022-11" db="UniProtKB">
        <authorList>
            <consortium name="WormBaseParasite"/>
        </authorList>
    </citation>
    <scope>IDENTIFICATION</scope>
</reference>